<comment type="caution">
    <text evidence="2">The sequence shown here is derived from an EMBL/GenBank/DDBJ whole genome shotgun (WGS) entry which is preliminary data.</text>
</comment>
<dbReference type="EMBL" id="LAZR01017671">
    <property type="protein sequence ID" value="KKL99460.1"/>
    <property type="molecule type" value="Genomic_DNA"/>
</dbReference>
<evidence type="ECO:0000256" key="1">
    <source>
        <dbReference type="SAM" id="MobiDB-lite"/>
    </source>
</evidence>
<protein>
    <recommendedName>
        <fullName evidence="3">Phage portal protein</fullName>
    </recommendedName>
</protein>
<accession>A0A0F9J0M2</accession>
<evidence type="ECO:0000313" key="2">
    <source>
        <dbReference type="EMBL" id="KKL99460.1"/>
    </source>
</evidence>
<name>A0A0F9J0M2_9ZZZZ</name>
<organism evidence="2">
    <name type="scientific">marine sediment metagenome</name>
    <dbReference type="NCBI Taxonomy" id="412755"/>
    <lineage>
        <taxon>unclassified sequences</taxon>
        <taxon>metagenomes</taxon>
        <taxon>ecological metagenomes</taxon>
    </lineage>
</organism>
<feature type="compositionally biased region" description="Basic and acidic residues" evidence="1">
    <location>
        <begin position="411"/>
        <end position="421"/>
    </location>
</feature>
<sequence length="511" mass="58602">MAKQRTVQDWLTEIKNALAYRELFSRERSWWRSEQNYLNDPRGNTAIGPNLVYEMGDTLTSTLVVPDPEFVVTATQRSGLEKAPIVESLDNAFVRRLRLKKYIDVGLLRGFLYGNIIFKVGYDSEFGWSPYYDIGPDNNLLGMTLTQFDKKGRRIESPDTQPGWPWVRPILPHDFAVPWGTIFLEDAPWAAHRFVRHVDYFKRDPKYKNTTSLRPQMNMESYMLSYLTVGSRRQRAKQRTRLMGIAEVNKKPEYVECWEIVDRVNGERIVVSRDHPDFLRKTRDAVQMAVGMPYVTGTLSIHPRSFWCVSPAYYLGQLQATQFDISKQAEKQRRISILKFLYRKNAIKKDALNKFLSGDVGAAEAVEGAWPLNEVIAPLNTGTNFDFAIQAENNRRDARSVSGLSRNQMGEFDKSTRRTAAETKQVAQGSSRRTGKRSQVVAGLYTDIIDKVNNLVFEFWRVPREVLHGKGDFAVVTGDMLKGEYDYGVSLSTKRNVSRAERKMEALMMLG</sequence>
<feature type="non-terminal residue" evidence="2">
    <location>
        <position position="511"/>
    </location>
</feature>
<evidence type="ECO:0008006" key="3">
    <source>
        <dbReference type="Google" id="ProtNLM"/>
    </source>
</evidence>
<reference evidence="2" key="1">
    <citation type="journal article" date="2015" name="Nature">
        <title>Complex archaea that bridge the gap between prokaryotes and eukaryotes.</title>
        <authorList>
            <person name="Spang A."/>
            <person name="Saw J.H."/>
            <person name="Jorgensen S.L."/>
            <person name="Zaremba-Niedzwiedzka K."/>
            <person name="Martijn J."/>
            <person name="Lind A.E."/>
            <person name="van Eijk R."/>
            <person name="Schleper C."/>
            <person name="Guy L."/>
            <person name="Ettema T.J."/>
        </authorList>
    </citation>
    <scope>NUCLEOTIDE SEQUENCE</scope>
</reference>
<feature type="region of interest" description="Disordered" evidence="1">
    <location>
        <begin position="398"/>
        <end position="434"/>
    </location>
</feature>
<gene>
    <name evidence="2" type="ORF">LCGC14_1814180</name>
</gene>
<dbReference type="AlphaFoldDB" id="A0A0F9J0M2"/>
<proteinExistence type="predicted"/>